<dbReference type="GO" id="GO:0016020">
    <property type="term" value="C:membrane"/>
    <property type="evidence" value="ECO:0007669"/>
    <property type="project" value="TreeGrafter"/>
</dbReference>
<evidence type="ECO:0000256" key="2">
    <source>
        <dbReference type="SAM" id="Phobius"/>
    </source>
</evidence>
<accession>A0A8R2M7R5</accession>
<dbReference type="PANTHER" id="PTHR21879:SF9">
    <property type="entry name" value="OSIRIS 16"/>
    <property type="match status" value="1"/>
</dbReference>
<dbReference type="InterPro" id="IPR012464">
    <property type="entry name" value="DUF1676"/>
</dbReference>
<feature type="signal peptide" evidence="3">
    <location>
        <begin position="1"/>
        <end position="20"/>
    </location>
</feature>
<evidence type="ECO:0000256" key="3">
    <source>
        <dbReference type="SAM" id="SignalP"/>
    </source>
</evidence>
<sequence>MKLFILCVALCSAVALPADSDNKEKPRALKKDCANGILNPTCLKIGAITLIEKINAKDELTLFPGVSLVKDGANEPKLEAVAAELARSLPTDPDDRLDKFLLFHVGSFLDSHSVKLKLVDDSAAEEARNLISEGRGSKDPLSMGGKKGGMGGLIAMAMMMKGTLMSIGLGALALLAGKALMTAMMSLLLSGIIGLKSLSGGQKSTTYEIVSKPVYTHSHSHSTAHEDVGGYGHSGYGRNLNVRRR</sequence>
<proteinExistence type="predicted"/>
<keyword evidence="2" id="KW-0472">Membrane</keyword>
<name>A0A8R2M7R5_BOMMO</name>
<evidence type="ECO:0000313" key="4">
    <source>
        <dbReference type="EnsemblMetazoa" id="XP_037876677.1"/>
    </source>
</evidence>
<feature type="chain" id="PRO_5035900123" description="Osiris 16" evidence="3">
    <location>
        <begin position="21"/>
        <end position="245"/>
    </location>
</feature>
<dbReference type="Pfam" id="PF07898">
    <property type="entry name" value="DUF1676"/>
    <property type="match status" value="1"/>
</dbReference>
<gene>
    <name evidence="4" type="primary">101744505</name>
</gene>
<keyword evidence="5" id="KW-1185">Reference proteome</keyword>
<evidence type="ECO:0000256" key="1">
    <source>
        <dbReference type="SAM" id="MobiDB-lite"/>
    </source>
</evidence>
<feature type="region of interest" description="Disordered" evidence="1">
    <location>
        <begin position="220"/>
        <end position="245"/>
    </location>
</feature>
<evidence type="ECO:0000313" key="5">
    <source>
        <dbReference type="Proteomes" id="UP000005204"/>
    </source>
</evidence>
<keyword evidence="2" id="KW-1133">Transmembrane helix</keyword>
<evidence type="ECO:0008006" key="6">
    <source>
        <dbReference type="Google" id="ProtNLM"/>
    </source>
</evidence>
<reference evidence="4" key="2">
    <citation type="submission" date="2022-06" db="UniProtKB">
        <authorList>
            <consortium name="EnsemblMetazoa"/>
        </authorList>
    </citation>
    <scope>IDENTIFICATION</scope>
    <source>
        <strain evidence="4">p50T (Dazao)</strain>
    </source>
</reference>
<dbReference type="EnsemblMetazoa" id="XM_038020749.1">
    <property type="protein sequence ID" value="XP_037876677.1"/>
    <property type="gene ID" value="LOC101744505"/>
</dbReference>
<protein>
    <recommendedName>
        <fullName evidence="6">Osiris 16</fullName>
    </recommendedName>
</protein>
<reference evidence="5" key="1">
    <citation type="journal article" date="2008" name="Insect Biochem. Mol. Biol.">
        <title>The genome of a lepidopteran model insect, the silkworm Bombyx mori.</title>
        <authorList>
            <consortium name="International Silkworm Genome Consortium"/>
        </authorList>
    </citation>
    <scope>NUCLEOTIDE SEQUENCE [LARGE SCALE GENOMIC DNA]</scope>
    <source>
        <strain evidence="5">p50T</strain>
    </source>
</reference>
<feature type="transmembrane region" description="Helical" evidence="2">
    <location>
        <begin position="164"/>
        <end position="189"/>
    </location>
</feature>
<organism evidence="4 5">
    <name type="scientific">Bombyx mori</name>
    <name type="common">Silk moth</name>
    <dbReference type="NCBI Taxonomy" id="7091"/>
    <lineage>
        <taxon>Eukaryota</taxon>
        <taxon>Metazoa</taxon>
        <taxon>Ecdysozoa</taxon>
        <taxon>Arthropoda</taxon>
        <taxon>Hexapoda</taxon>
        <taxon>Insecta</taxon>
        <taxon>Pterygota</taxon>
        <taxon>Neoptera</taxon>
        <taxon>Endopterygota</taxon>
        <taxon>Lepidoptera</taxon>
        <taxon>Glossata</taxon>
        <taxon>Ditrysia</taxon>
        <taxon>Bombycoidea</taxon>
        <taxon>Bombycidae</taxon>
        <taxon>Bombycinae</taxon>
        <taxon>Bombyx</taxon>
    </lineage>
</organism>
<keyword evidence="2" id="KW-0812">Transmembrane</keyword>
<dbReference type="PANTHER" id="PTHR21879">
    <property type="entry name" value="FI03362P-RELATED-RELATED"/>
    <property type="match status" value="1"/>
</dbReference>
<keyword evidence="3" id="KW-0732">Signal</keyword>
<dbReference type="Proteomes" id="UP000005204">
    <property type="component" value="Unassembled WGS sequence"/>
</dbReference>
<dbReference type="AlphaFoldDB" id="A0A8R2M7R5"/>